<dbReference type="PANTHER" id="PTHR46603">
    <property type="entry name" value="ABSCISSION/NOCUT CHECKPOINT REGULATOR"/>
    <property type="match status" value="1"/>
</dbReference>
<sequence>MPASICCTNCRTKYSILNREAGCSSCALSFCKKCLGYRAIIPTLSEQPMIVCYNCYQKLEAAKIKPEVFITSTPLPNAPRPGGSNWWGDGLPPPSFRQTYNGNNPTRSIPQSRPNASQLPQVSTQDLEQRREKLRQDINQAPVEPLSLEEIEERLARLRGCDVEQIRNPKSVSLRETIFALTQ</sequence>
<dbReference type="GO" id="GO:0032154">
    <property type="term" value="C:cleavage furrow"/>
    <property type="evidence" value="ECO:0007669"/>
    <property type="project" value="TreeGrafter"/>
</dbReference>
<dbReference type="PROSITE" id="PS50178">
    <property type="entry name" value="ZF_FYVE"/>
    <property type="match status" value="1"/>
</dbReference>
<keyword evidence="8" id="KW-1185">Reference proteome</keyword>
<dbReference type="GO" id="GO:0005813">
    <property type="term" value="C:centrosome"/>
    <property type="evidence" value="ECO:0007669"/>
    <property type="project" value="TreeGrafter"/>
</dbReference>
<dbReference type="Gene3D" id="3.30.40.10">
    <property type="entry name" value="Zinc/RING finger domain, C3HC4 (zinc finger)"/>
    <property type="match status" value="1"/>
</dbReference>
<dbReference type="PANTHER" id="PTHR46603:SF1">
    <property type="entry name" value="ABSCISSION_NOCUT CHECKPOINT REGULATOR"/>
    <property type="match status" value="1"/>
</dbReference>
<evidence type="ECO:0000256" key="4">
    <source>
        <dbReference type="PROSITE-ProRule" id="PRU00091"/>
    </source>
</evidence>
<dbReference type="SUPFAM" id="SSF57903">
    <property type="entry name" value="FYVE/PHD zinc finger"/>
    <property type="match status" value="1"/>
</dbReference>
<organism evidence="7 8">
    <name type="scientific">Caenorhabditis japonica</name>
    <dbReference type="NCBI Taxonomy" id="281687"/>
    <lineage>
        <taxon>Eukaryota</taxon>
        <taxon>Metazoa</taxon>
        <taxon>Ecdysozoa</taxon>
        <taxon>Nematoda</taxon>
        <taxon>Chromadorea</taxon>
        <taxon>Rhabditida</taxon>
        <taxon>Rhabditina</taxon>
        <taxon>Rhabditomorpha</taxon>
        <taxon>Rhabditoidea</taxon>
        <taxon>Rhabditidae</taxon>
        <taxon>Peloderinae</taxon>
        <taxon>Caenorhabditis</taxon>
    </lineage>
</organism>
<reference evidence="8" key="1">
    <citation type="submission" date="2010-08" db="EMBL/GenBank/DDBJ databases">
        <authorList>
            <consortium name="Caenorhabditis japonica Sequencing Consortium"/>
            <person name="Wilson R.K."/>
        </authorList>
    </citation>
    <scope>NUCLEOTIDE SEQUENCE [LARGE SCALE GENOMIC DNA]</scope>
    <source>
        <strain evidence="8">DF5081</strain>
    </source>
</reference>
<protein>
    <submittedName>
        <fullName evidence="7">FYVE-type domain-containing protein</fullName>
    </submittedName>
</protein>
<evidence type="ECO:0000256" key="5">
    <source>
        <dbReference type="SAM" id="MobiDB-lite"/>
    </source>
</evidence>
<evidence type="ECO:0000313" key="7">
    <source>
        <dbReference type="EnsemblMetazoa" id="CJA35161.1"/>
    </source>
</evidence>
<evidence type="ECO:0000259" key="6">
    <source>
        <dbReference type="PROSITE" id="PS50178"/>
    </source>
</evidence>
<evidence type="ECO:0000256" key="1">
    <source>
        <dbReference type="ARBA" id="ARBA00022723"/>
    </source>
</evidence>
<name>A0A8R1INJ6_CAEJA</name>
<feature type="compositionally biased region" description="Polar residues" evidence="5">
    <location>
        <begin position="96"/>
        <end position="126"/>
    </location>
</feature>
<dbReference type="GO" id="GO:0044878">
    <property type="term" value="P:mitotic cytokinesis checkpoint signaling"/>
    <property type="evidence" value="ECO:0007669"/>
    <property type="project" value="TreeGrafter"/>
</dbReference>
<feature type="domain" description="FYVE-type" evidence="6">
    <location>
        <begin position="7"/>
        <end position="60"/>
    </location>
</feature>
<evidence type="ECO:0000256" key="3">
    <source>
        <dbReference type="ARBA" id="ARBA00022833"/>
    </source>
</evidence>
<keyword evidence="1" id="KW-0479">Metal-binding</keyword>
<dbReference type="GO" id="GO:0032266">
    <property type="term" value="F:phosphatidylinositol-3-phosphate binding"/>
    <property type="evidence" value="ECO:0007669"/>
    <property type="project" value="TreeGrafter"/>
</dbReference>
<dbReference type="GO" id="GO:0009838">
    <property type="term" value="P:abscission"/>
    <property type="evidence" value="ECO:0007669"/>
    <property type="project" value="TreeGrafter"/>
</dbReference>
<dbReference type="AlphaFoldDB" id="A0A8R1INJ6"/>
<dbReference type="EnsemblMetazoa" id="CJA35161.1">
    <property type="protein sequence ID" value="CJA35161.1"/>
    <property type="gene ID" value="WBGene00211008"/>
</dbReference>
<dbReference type="SMART" id="SM00064">
    <property type="entry name" value="FYVE"/>
    <property type="match status" value="1"/>
</dbReference>
<accession>A0A8R1INJ6</accession>
<keyword evidence="3" id="KW-0862">Zinc</keyword>
<dbReference type="GO" id="GO:0030496">
    <property type="term" value="C:midbody"/>
    <property type="evidence" value="ECO:0007669"/>
    <property type="project" value="TreeGrafter"/>
</dbReference>
<evidence type="ECO:0000256" key="2">
    <source>
        <dbReference type="ARBA" id="ARBA00022771"/>
    </source>
</evidence>
<dbReference type="InterPro" id="IPR011011">
    <property type="entry name" value="Znf_FYVE_PHD"/>
</dbReference>
<dbReference type="InterPro" id="IPR000306">
    <property type="entry name" value="Znf_FYVE"/>
</dbReference>
<feature type="region of interest" description="Disordered" evidence="5">
    <location>
        <begin position="73"/>
        <end position="130"/>
    </location>
</feature>
<dbReference type="GO" id="GO:0008270">
    <property type="term" value="F:zinc ion binding"/>
    <property type="evidence" value="ECO:0007669"/>
    <property type="project" value="UniProtKB-KW"/>
</dbReference>
<dbReference type="InterPro" id="IPR013083">
    <property type="entry name" value="Znf_RING/FYVE/PHD"/>
</dbReference>
<evidence type="ECO:0000313" key="8">
    <source>
        <dbReference type="Proteomes" id="UP000005237"/>
    </source>
</evidence>
<proteinExistence type="predicted"/>
<keyword evidence="2 4" id="KW-0863">Zinc-finger</keyword>
<dbReference type="InterPro" id="IPR017455">
    <property type="entry name" value="Znf_FYVE-rel"/>
</dbReference>
<dbReference type="Proteomes" id="UP000005237">
    <property type="component" value="Unassembled WGS sequence"/>
</dbReference>
<dbReference type="Pfam" id="PF01363">
    <property type="entry name" value="FYVE"/>
    <property type="match status" value="1"/>
</dbReference>
<reference evidence="7" key="2">
    <citation type="submission" date="2022-06" db="UniProtKB">
        <authorList>
            <consortium name="EnsemblMetazoa"/>
        </authorList>
    </citation>
    <scope>IDENTIFICATION</scope>
    <source>
        <strain evidence="7">DF5081</strain>
    </source>
</reference>